<dbReference type="Gene3D" id="1.10.357.10">
    <property type="entry name" value="Tetracycline Repressor, domain 2"/>
    <property type="match status" value="1"/>
</dbReference>
<dbReference type="InterPro" id="IPR009057">
    <property type="entry name" value="Homeodomain-like_sf"/>
</dbReference>
<reference evidence="7" key="1">
    <citation type="submission" date="2017-06" db="EMBL/GenBank/DDBJ databases">
        <authorList>
            <person name="Varghese N."/>
            <person name="Submissions S."/>
        </authorList>
    </citation>
    <scope>NUCLEOTIDE SEQUENCE [LARGE SCALE GENOMIC DNA]</scope>
    <source>
        <strain evidence="7">JCM 23211</strain>
    </source>
</reference>
<dbReference type="SUPFAM" id="SSF46689">
    <property type="entry name" value="Homeodomain-like"/>
    <property type="match status" value="1"/>
</dbReference>
<keyword evidence="7" id="KW-1185">Reference proteome</keyword>
<dbReference type="OrthoDB" id="329481at2"/>
<evidence type="ECO:0000256" key="2">
    <source>
        <dbReference type="ARBA" id="ARBA00023125"/>
    </source>
</evidence>
<keyword evidence="1" id="KW-0805">Transcription regulation</keyword>
<evidence type="ECO:0000256" key="1">
    <source>
        <dbReference type="ARBA" id="ARBA00023015"/>
    </source>
</evidence>
<accession>A0A239JJM5</accession>
<evidence type="ECO:0000259" key="5">
    <source>
        <dbReference type="PROSITE" id="PS50977"/>
    </source>
</evidence>
<dbReference type="InterPro" id="IPR001647">
    <property type="entry name" value="HTH_TetR"/>
</dbReference>
<dbReference type="AlphaFoldDB" id="A0A239JJM5"/>
<name>A0A239JJM5_9NOCA</name>
<evidence type="ECO:0000313" key="6">
    <source>
        <dbReference type="EMBL" id="SNT05523.1"/>
    </source>
</evidence>
<dbReference type="Pfam" id="PF00440">
    <property type="entry name" value="TetR_N"/>
    <property type="match status" value="1"/>
</dbReference>
<dbReference type="InterPro" id="IPR036271">
    <property type="entry name" value="Tet_transcr_reg_TetR-rel_C_sf"/>
</dbReference>
<evidence type="ECO:0000256" key="3">
    <source>
        <dbReference type="ARBA" id="ARBA00023163"/>
    </source>
</evidence>
<proteinExistence type="predicted"/>
<protein>
    <submittedName>
        <fullName evidence="6">DNA-binding transcriptional regulator, AcrR family</fullName>
    </submittedName>
</protein>
<dbReference type="GO" id="GO:0003700">
    <property type="term" value="F:DNA-binding transcription factor activity"/>
    <property type="evidence" value="ECO:0007669"/>
    <property type="project" value="TreeGrafter"/>
</dbReference>
<dbReference type="Pfam" id="PF13305">
    <property type="entry name" value="TetR_C_33"/>
    <property type="match status" value="1"/>
</dbReference>
<feature type="domain" description="HTH tetR-type" evidence="5">
    <location>
        <begin position="9"/>
        <end position="69"/>
    </location>
</feature>
<dbReference type="EMBL" id="FZOW01000008">
    <property type="protein sequence ID" value="SNT05523.1"/>
    <property type="molecule type" value="Genomic_DNA"/>
</dbReference>
<dbReference type="PANTHER" id="PTHR30055">
    <property type="entry name" value="HTH-TYPE TRANSCRIPTIONAL REGULATOR RUTR"/>
    <property type="match status" value="1"/>
</dbReference>
<dbReference type="GO" id="GO:0000976">
    <property type="term" value="F:transcription cis-regulatory region binding"/>
    <property type="evidence" value="ECO:0007669"/>
    <property type="project" value="TreeGrafter"/>
</dbReference>
<dbReference type="PROSITE" id="PS50977">
    <property type="entry name" value="HTH_TETR_2"/>
    <property type="match status" value="1"/>
</dbReference>
<evidence type="ECO:0000256" key="4">
    <source>
        <dbReference type="PROSITE-ProRule" id="PRU00335"/>
    </source>
</evidence>
<sequence length="195" mass="20467">MPEQPYHHGNLRSTLLEQAEATLTRVGVEGLSLRQLARDVGVSHAAPSKHFRDKQTLLDALAESGFHRMTAAMTNAVDGPADARSRMFALAHTYVHFALDNAALLALMYSTKHTPGATAQLIAAGQSSMDLTVSVVEDAQASGDIRSGDAKTIALVTFSTFHGIATLAAGQMLDGADVDVVVEAAASLLWAGLTA</sequence>
<organism evidence="6 7">
    <name type="scientific">Rhodococcoides kyotonense</name>
    <dbReference type="NCBI Taxonomy" id="398843"/>
    <lineage>
        <taxon>Bacteria</taxon>
        <taxon>Bacillati</taxon>
        <taxon>Actinomycetota</taxon>
        <taxon>Actinomycetes</taxon>
        <taxon>Mycobacteriales</taxon>
        <taxon>Nocardiaceae</taxon>
        <taxon>Rhodococcoides</taxon>
    </lineage>
</organism>
<keyword evidence="2 4" id="KW-0238">DNA-binding</keyword>
<dbReference type="InterPro" id="IPR025996">
    <property type="entry name" value="MT1864/Rv1816-like_C"/>
</dbReference>
<dbReference type="Proteomes" id="UP000198327">
    <property type="component" value="Unassembled WGS sequence"/>
</dbReference>
<evidence type="ECO:0000313" key="7">
    <source>
        <dbReference type="Proteomes" id="UP000198327"/>
    </source>
</evidence>
<feature type="DNA-binding region" description="H-T-H motif" evidence="4">
    <location>
        <begin position="32"/>
        <end position="51"/>
    </location>
</feature>
<gene>
    <name evidence="6" type="ORF">SAMN05421642_108244</name>
</gene>
<keyword evidence="3" id="KW-0804">Transcription</keyword>
<dbReference type="PANTHER" id="PTHR30055:SF220">
    <property type="entry name" value="TETR-FAMILY REGULATORY PROTEIN"/>
    <property type="match status" value="1"/>
</dbReference>
<dbReference type="SUPFAM" id="SSF48498">
    <property type="entry name" value="Tetracyclin repressor-like, C-terminal domain"/>
    <property type="match status" value="1"/>
</dbReference>
<dbReference type="InterPro" id="IPR050109">
    <property type="entry name" value="HTH-type_TetR-like_transc_reg"/>
</dbReference>